<evidence type="ECO:0000259" key="8">
    <source>
        <dbReference type="Pfam" id="PF23559"/>
    </source>
</evidence>
<dbReference type="GO" id="GO:0043531">
    <property type="term" value="F:ADP binding"/>
    <property type="evidence" value="ECO:0007669"/>
    <property type="project" value="InterPro"/>
</dbReference>
<keyword evidence="3" id="KW-0547">Nucleotide-binding</keyword>
<dbReference type="Pfam" id="PF00931">
    <property type="entry name" value="NB-ARC"/>
    <property type="match status" value="1"/>
</dbReference>
<dbReference type="Pfam" id="PF18052">
    <property type="entry name" value="Rx_N"/>
    <property type="match status" value="1"/>
</dbReference>
<dbReference type="Gene3D" id="1.10.10.10">
    <property type="entry name" value="Winged helix-like DNA-binding domain superfamily/Winged helix DNA-binding domain"/>
    <property type="match status" value="1"/>
</dbReference>
<dbReference type="InterPro" id="IPR032675">
    <property type="entry name" value="LRR_dom_sf"/>
</dbReference>
<feature type="domain" description="NB-ARC" evidence="6">
    <location>
        <begin position="166"/>
        <end position="336"/>
    </location>
</feature>
<dbReference type="Gene3D" id="3.80.10.10">
    <property type="entry name" value="Ribonuclease Inhibitor"/>
    <property type="match status" value="2"/>
</dbReference>
<keyword evidence="11" id="KW-1185">Reference proteome</keyword>
<dbReference type="Proteomes" id="UP001324115">
    <property type="component" value="Unassembled WGS sequence"/>
</dbReference>
<dbReference type="PRINTS" id="PR00364">
    <property type="entry name" value="DISEASERSIST"/>
</dbReference>
<organism evidence="10 11">
    <name type="scientific">Quercus rubra</name>
    <name type="common">Northern red oak</name>
    <name type="synonym">Quercus borealis</name>
    <dbReference type="NCBI Taxonomy" id="3512"/>
    <lineage>
        <taxon>Eukaryota</taxon>
        <taxon>Viridiplantae</taxon>
        <taxon>Streptophyta</taxon>
        <taxon>Embryophyta</taxon>
        <taxon>Tracheophyta</taxon>
        <taxon>Spermatophyta</taxon>
        <taxon>Magnoliopsida</taxon>
        <taxon>eudicotyledons</taxon>
        <taxon>Gunneridae</taxon>
        <taxon>Pentapetalae</taxon>
        <taxon>rosids</taxon>
        <taxon>fabids</taxon>
        <taxon>Fagales</taxon>
        <taxon>Fagaceae</taxon>
        <taxon>Quercus</taxon>
    </lineage>
</organism>
<name>A0AAN7DW05_QUERU</name>
<keyword evidence="4" id="KW-0611">Plant defense</keyword>
<reference evidence="10 11" key="1">
    <citation type="journal article" date="2023" name="G3 (Bethesda)">
        <title>A haplotype-resolved chromosome-scale genome for Quercus rubra L. provides insights into the genetics of adaptive traits for red oak species.</title>
        <authorList>
            <person name="Kapoor B."/>
            <person name="Jenkins J."/>
            <person name="Schmutz J."/>
            <person name="Zhebentyayeva T."/>
            <person name="Kuelheim C."/>
            <person name="Coggeshall M."/>
            <person name="Heim C."/>
            <person name="Lasky J.R."/>
            <person name="Leites L."/>
            <person name="Islam-Faridi N."/>
            <person name="Romero-Severson J."/>
            <person name="DeLeo V.L."/>
            <person name="Lucas S.M."/>
            <person name="Lazic D."/>
            <person name="Gailing O."/>
            <person name="Carlson J."/>
            <person name="Staton M."/>
        </authorList>
    </citation>
    <scope>NUCLEOTIDE SEQUENCE [LARGE SCALE GENOMIC DNA]</scope>
    <source>
        <strain evidence="10">Pseudo-F2</strain>
    </source>
</reference>
<keyword evidence="2" id="KW-0677">Repeat</keyword>
<protein>
    <recommendedName>
        <fullName evidence="12">Disease resistance protein RGA3</fullName>
    </recommendedName>
</protein>
<dbReference type="EMBL" id="JAXUIC010000027">
    <property type="protein sequence ID" value="KAK4552252.1"/>
    <property type="molecule type" value="Genomic_DNA"/>
</dbReference>
<evidence type="ECO:0000259" key="7">
    <source>
        <dbReference type="Pfam" id="PF18052"/>
    </source>
</evidence>
<evidence type="ECO:0000256" key="3">
    <source>
        <dbReference type="ARBA" id="ARBA00022741"/>
    </source>
</evidence>
<gene>
    <name evidence="10" type="ORF">RGQ29_032128</name>
</gene>
<dbReference type="InterPro" id="IPR041118">
    <property type="entry name" value="Rx_N"/>
</dbReference>
<feature type="domain" description="Disease resistance protein winged helix" evidence="8">
    <location>
        <begin position="422"/>
        <end position="494"/>
    </location>
</feature>
<dbReference type="SUPFAM" id="SSF52058">
    <property type="entry name" value="L domain-like"/>
    <property type="match status" value="1"/>
</dbReference>
<dbReference type="InterPro" id="IPR042197">
    <property type="entry name" value="Apaf_helical"/>
</dbReference>
<keyword evidence="1" id="KW-0433">Leucine-rich repeat</keyword>
<evidence type="ECO:0000313" key="10">
    <source>
        <dbReference type="EMBL" id="KAK4552252.1"/>
    </source>
</evidence>
<dbReference type="GO" id="GO:0005524">
    <property type="term" value="F:ATP binding"/>
    <property type="evidence" value="ECO:0007669"/>
    <property type="project" value="UniProtKB-KW"/>
</dbReference>
<dbReference type="AlphaFoldDB" id="A0AAN7DW05"/>
<dbReference type="Gene3D" id="1.10.8.430">
    <property type="entry name" value="Helical domain of apoptotic protease-activating factors"/>
    <property type="match status" value="1"/>
</dbReference>
<evidence type="ECO:0000256" key="5">
    <source>
        <dbReference type="ARBA" id="ARBA00022840"/>
    </source>
</evidence>
<evidence type="ECO:0000256" key="2">
    <source>
        <dbReference type="ARBA" id="ARBA00022737"/>
    </source>
</evidence>
<dbReference type="FunFam" id="3.40.50.300:FF:001091">
    <property type="entry name" value="Probable disease resistance protein At1g61300"/>
    <property type="match status" value="1"/>
</dbReference>
<feature type="domain" description="Disease resistance N-terminal" evidence="7">
    <location>
        <begin position="11"/>
        <end position="97"/>
    </location>
</feature>
<dbReference type="PANTHER" id="PTHR36766:SF38">
    <property type="entry name" value="DISEASE RESISTANCE PROTEIN RGA3"/>
    <property type="match status" value="1"/>
</dbReference>
<dbReference type="InterPro" id="IPR056789">
    <property type="entry name" value="LRR_R13L1-DRL21"/>
</dbReference>
<dbReference type="Pfam" id="PF23559">
    <property type="entry name" value="WHD_DRP"/>
    <property type="match status" value="1"/>
</dbReference>
<evidence type="ECO:0000256" key="4">
    <source>
        <dbReference type="ARBA" id="ARBA00022821"/>
    </source>
</evidence>
<dbReference type="PANTHER" id="PTHR36766">
    <property type="entry name" value="PLANT BROAD-SPECTRUM MILDEW RESISTANCE PROTEIN RPW8"/>
    <property type="match status" value="1"/>
</dbReference>
<sequence length="930" mass="105484">MAEGALFDLAGNVLQLLGSIIVDEVKLASSVETEIEYLTDTVSTIRAVLLDAEKRSSHSDQIKDWLSKLKDVLHDADDLLDDFSTQVMRRKVMTKKVRLFSSSSNPLAFSPKMGHKIKAIRVKLNAIAKDKEAFHFSESLVEPPVMNRGDRETYSFVLEDEVIGREDDKKEIMERLFYDNVVENISIIPIVGFGGLGKTTLAQLVYNDKNVQTKFEIKLWVCISDVFDVQRIVKEILEHLTKKKHEGSIEMLQTQLREELNGKKYLIVLDDLWNEESNKWLLLRNLLMGGARGSRMIVTTRSEIVARIIGATSWHALRGLPEEKAWSLFVKVAFENGQLPKNEAFVSLGREIMRKCGGVPLAIRTIASLLCTKATENEWRSFKDYELSKITQEEENVILSTLKLSYNHLPSYLKQCFAYCKLFPKDYKIDVTTLINLWAAQGFIKLSNSEQCVEDVGREYFMVLLRRCFFQDVQKDECDIISYCKMHDLMHDLATLVAGMESTMLTSSGEYNGKKVRHVSFDLEDSSRKLSIFKVKGTKIRTILIASVGGKLGNLTCNALVSNLNYLRTLDLSKLNLRVVPQSIGELKHLRYLDLSENENIEFLPNSITKLLNLLILKLSGCYLLKELPQRLEKLVNLRHLDISYCHELTHMPLGLGHLTSLEILTMFVVRQGGSNASSCGWYKKKQGRSGGGLSELKELSNLGGRLDIRSLGHTEDDTVECKATNMKDKQHLQYLSLEWDYKRDDGETECYDDMSLEGLQPHPNLKALELCYYMGVRIPSWVSSLTNLVRFDLSYNERLQHLPPLNQLPFLKTVYLLGMEALEYISDEDSVSNVLGASSSSSSSKTPFFPSLSSLHIGDCPKLKGWWRNSDDDDDDNEPHHLLLPSFPPSLSILDIVKCPNLISMPLIPDLTVSQIEDCPLLTATRRKQ</sequence>
<evidence type="ECO:0000256" key="1">
    <source>
        <dbReference type="ARBA" id="ARBA00022614"/>
    </source>
</evidence>
<accession>A0AAN7DW05</accession>
<evidence type="ECO:0008006" key="12">
    <source>
        <dbReference type="Google" id="ProtNLM"/>
    </source>
</evidence>
<dbReference type="GO" id="GO:0051707">
    <property type="term" value="P:response to other organism"/>
    <property type="evidence" value="ECO:0007669"/>
    <property type="project" value="UniProtKB-ARBA"/>
</dbReference>
<proteinExistence type="predicted"/>
<dbReference type="FunFam" id="1.10.10.10:FF:000322">
    <property type="entry name" value="Probable disease resistance protein At1g63360"/>
    <property type="match status" value="1"/>
</dbReference>
<dbReference type="SUPFAM" id="SSF52540">
    <property type="entry name" value="P-loop containing nucleoside triphosphate hydrolases"/>
    <property type="match status" value="1"/>
</dbReference>
<dbReference type="InterPro" id="IPR027417">
    <property type="entry name" value="P-loop_NTPase"/>
</dbReference>
<dbReference type="InterPro" id="IPR036388">
    <property type="entry name" value="WH-like_DNA-bd_sf"/>
</dbReference>
<evidence type="ECO:0000259" key="6">
    <source>
        <dbReference type="Pfam" id="PF00931"/>
    </source>
</evidence>
<dbReference type="Gene3D" id="3.40.50.300">
    <property type="entry name" value="P-loop containing nucleotide triphosphate hydrolases"/>
    <property type="match status" value="1"/>
</dbReference>
<dbReference type="InterPro" id="IPR058922">
    <property type="entry name" value="WHD_DRP"/>
</dbReference>
<comment type="caution">
    <text evidence="10">The sequence shown here is derived from an EMBL/GenBank/DDBJ whole genome shotgun (WGS) entry which is preliminary data.</text>
</comment>
<dbReference type="Pfam" id="PF25019">
    <property type="entry name" value="LRR_R13L1-DRL21"/>
    <property type="match status" value="1"/>
</dbReference>
<feature type="domain" description="R13L1/DRL21-like LRR repeat region" evidence="9">
    <location>
        <begin position="694"/>
        <end position="820"/>
    </location>
</feature>
<dbReference type="InterPro" id="IPR002182">
    <property type="entry name" value="NB-ARC"/>
</dbReference>
<dbReference type="GO" id="GO:0006952">
    <property type="term" value="P:defense response"/>
    <property type="evidence" value="ECO:0007669"/>
    <property type="project" value="UniProtKB-KW"/>
</dbReference>
<evidence type="ECO:0000313" key="11">
    <source>
        <dbReference type="Proteomes" id="UP001324115"/>
    </source>
</evidence>
<dbReference type="Gene3D" id="1.20.5.4130">
    <property type="match status" value="1"/>
</dbReference>
<keyword evidence="5" id="KW-0067">ATP-binding</keyword>
<evidence type="ECO:0000259" key="9">
    <source>
        <dbReference type="Pfam" id="PF25019"/>
    </source>
</evidence>